<evidence type="ECO:0000256" key="1">
    <source>
        <dbReference type="SAM" id="MobiDB-lite"/>
    </source>
</evidence>
<dbReference type="SUPFAM" id="SSF52540">
    <property type="entry name" value="P-loop containing nucleoside triphosphate hydrolases"/>
    <property type="match status" value="1"/>
</dbReference>
<proteinExistence type="predicted"/>
<name>A0A8B8ASR6_CRAVI</name>
<evidence type="ECO:0000313" key="3">
    <source>
        <dbReference type="Proteomes" id="UP000694844"/>
    </source>
</evidence>
<gene>
    <name evidence="4" type="primary">LOC111103923</name>
</gene>
<dbReference type="OrthoDB" id="6149413at2759"/>
<keyword evidence="2" id="KW-1133">Transmembrane helix</keyword>
<evidence type="ECO:0000313" key="4">
    <source>
        <dbReference type="RefSeq" id="XP_022293254.1"/>
    </source>
</evidence>
<dbReference type="AlphaFoldDB" id="A0A8B8ASR6"/>
<keyword evidence="2" id="KW-0472">Membrane</keyword>
<feature type="region of interest" description="Disordered" evidence="1">
    <location>
        <begin position="295"/>
        <end position="321"/>
    </location>
</feature>
<dbReference type="KEGG" id="cvn:111103923"/>
<feature type="transmembrane region" description="Helical" evidence="2">
    <location>
        <begin position="332"/>
        <end position="349"/>
    </location>
</feature>
<keyword evidence="3" id="KW-1185">Reference proteome</keyword>
<dbReference type="Proteomes" id="UP000694844">
    <property type="component" value="Chromosome 7"/>
</dbReference>
<protein>
    <submittedName>
        <fullName evidence="4">Uncharacterized protein LOC111103923</fullName>
    </submittedName>
</protein>
<reference evidence="4" key="1">
    <citation type="submission" date="2025-08" db="UniProtKB">
        <authorList>
            <consortium name="RefSeq"/>
        </authorList>
    </citation>
    <scope>IDENTIFICATION</scope>
    <source>
        <tissue evidence="4">Whole sample</tissue>
    </source>
</reference>
<feature type="transmembrane region" description="Helical" evidence="2">
    <location>
        <begin position="383"/>
        <end position="404"/>
    </location>
</feature>
<evidence type="ECO:0000256" key="2">
    <source>
        <dbReference type="SAM" id="Phobius"/>
    </source>
</evidence>
<dbReference type="GeneID" id="111103923"/>
<dbReference type="Gene3D" id="3.40.50.300">
    <property type="entry name" value="P-loop containing nucleotide triphosphate hydrolases"/>
    <property type="match status" value="1"/>
</dbReference>
<organism evidence="3 4">
    <name type="scientific">Crassostrea virginica</name>
    <name type="common">Eastern oyster</name>
    <dbReference type="NCBI Taxonomy" id="6565"/>
    <lineage>
        <taxon>Eukaryota</taxon>
        <taxon>Metazoa</taxon>
        <taxon>Spiralia</taxon>
        <taxon>Lophotrochozoa</taxon>
        <taxon>Mollusca</taxon>
        <taxon>Bivalvia</taxon>
        <taxon>Autobranchia</taxon>
        <taxon>Pteriomorphia</taxon>
        <taxon>Ostreida</taxon>
        <taxon>Ostreoidea</taxon>
        <taxon>Ostreidae</taxon>
        <taxon>Crassostrea</taxon>
    </lineage>
</organism>
<dbReference type="RefSeq" id="XP_022293254.1">
    <property type="nucleotide sequence ID" value="XM_022437546.1"/>
</dbReference>
<sequence>MSQGIREDEEFRETEGANIEGALEKERQIAVELFQERVKSGRALNIAFIGASGCGKSSFCNSVMTAFCVEGWRERATIGHYGGLAEQVTHHLMSFPKIEYLDFDALYDYNYPTLVDMNGFNDSSDDLVEELLRIVFFGRLPQEERLMDAVKLHRSKGIDGLREHYSKNYELLKIDRIIFIASATSPLPHRLMEAVRKTARKEDRVIPIFGVLTHKDKINENDEDFRTLEKDFREGLGLPDNRFLLCTTYCDDYDKHHGKSRLDQRHPELDIPILKLMRQVCDPVFKVIKDQIKYKNEKEEPDPDSSTQAEPERSAPARLGAAQGGIPVTTRMMIRGAVVAVLVYVLLALQSNGLDVSRVCAELCPGTRCTSRSLQSLCAEQSGLWKVVVTLLFAGAIIGLDLMLDKLEQSGRN</sequence>
<keyword evidence="2" id="KW-0812">Transmembrane</keyword>
<accession>A0A8B8ASR6</accession>
<dbReference type="InterPro" id="IPR027417">
    <property type="entry name" value="P-loop_NTPase"/>
</dbReference>